<accession>A0ABW5UUM0</accession>
<evidence type="ECO:0000313" key="1">
    <source>
        <dbReference type="EMBL" id="MFD2757125.1"/>
    </source>
</evidence>
<protein>
    <submittedName>
        <fullName evidence="1">Peptidoglycan-binding domain-containing protein</fullName>
    </submittedName>
</protein>
<gene>
    <name evidence="1" type="ORF">ACFSW7_01885</name>
</gene>
<dbReference type="Gene3D" id="1.10.101.10">
    <property type="entry name" value="PGBD-like superfamily/PGBD"/>
    <property type="match status" value="1"/>
</dbReference>
<sequence>MATVDAVAAWMNKTYPTRNHDQQCQRLVWNVIYYLMGYTRDSQMVTYPTARAARLASKIESTNASKAPAGAIHYWQNPAAEGHVGVSLGGESVLMTGTSAALGAGGQLLGNNYGITTVSAYTRAKGNPYLGWSRRNGSNASIVGKIAGRATGSASTSKSATKAQWKTIQRWLKKLGRYSGPADGVPGVNTWKGVQRTVRDRAGYTGPIDGKPGVNTYKGMQRYAQGGGYKGPIDGILGANSWRGFVARLSS</sequence>
<dbReference type="Proteomes" id="UP001597492">
    <property type="component" value="Unassembled WGS sequence"/>
</dbReference>
<name>A0ABW5UUM0_9MICO</name>
<reference evidence="2" key="1">
    <citation type="journal article" date="2019" name="Int. J. Syst. Evol. Microbiol.">
        <title>The Global Catalogue of Microorganisms (GCM) 10K type strain sequencing project: providing services to taxonomists for standard genome sequencing and annotation.</title>
        <authorList>
            <consortium name="The Broad Institute Genomics Platform"/>
            <consortium name="The Broad Institute Genome Sequencing Center for Infectious Disease"/>
            <person name="Wu L."/>
            <person name="Ma J."/>
        </authorList>
    </citation>
    <scope>NUCLEOTIDE SEQUENCE [LARGE SCALE GENOMIC DNA]</scope>
    <source>
        <strain evidence="2">TISTR 1514</strain>
    </source>
</reference>
<comment type="caution">
    <text evidence="1">The sequence shown here is derived from an EMBL/GenBank/DDBJ whole genome shotgun (WGS) entry which is preliminary data.</text>
</comment>
<evidence type="ECO:0000313" key="2">
    <source>
        <dbReference type="Proteomes" id="UP001597492"/>
    </source>
</evidence>
<organism evidence="1 2">
    <name type="scientific">Gulosibacter faecalis</name>
    <dbReference type="NCBI Taxonomy" id="272240"/>
    <lineage>
        <taxon>Bacteria</taxon>
        <taxon>Bacillati</taxon>
        <taxon>Actinomycetota</taxon>
        <taxon>Actinomycetes</taxon>
        <taxon>Micrococcales</taxon>
        <taxon>Microbacteriaceae</taxon>
        <taxon>Gulosibacter</taxon>
    </lineage>
</organism>
<dbReference type="RefSeq" id="WP_019618458.1">
    <property type="nucleotide sequence ID" value="NZ_JBHUNE010000001.1"/>
</dbReference>
<keyword evidence="2" id="KW-1185">Reference proteome</keyword>
<proteinExistence type="predicted"/>
<dbReference type="InterPro" id="IPR036366">
    <property type="entry name" value="PGBDSf"/>
</dbReference>
<dbReference type="EMBL" id="JBHUNE010000001">
    <property type="protein sequence ID" value="MFD2757125.1"/>
    <property type="molecule type" value="Genomic_DNA"/>
</dbReference>